<protein>
    <recommendedName>
        <fullName evidence="4">Coiled-coil domain containing 171</fullName>
    </recommendedName>
</protein>
<dbReference type="RefSeq" id="XP_044899777.1">
    <property type="nucleotide sequence ID" value="XM_045043842.1"/>
</dbReference>
<evidence type="ECO:0008006" key="4">
    <source>
        <dbReference type="Google" id="ProtNLM"/>
    </source>
</evidence>
<dbReference type="Ensembl" id="ENSFCTT00005036780.1">
    <property type="protein sequence ID" value="ENSFCTP00005025518.1"/>
    <property type="gene ID" value="ENSFCTG00005012742.1"/>
</dbReference>
<dbReference type="Gene3D" id="1.10.287.1490">
    <property type="match status" value="1"/>
</dbReference>
<feature type="coiled-coil region" evidence="1">
    <location>
        <begin position="993"/>
        <end position="1149"/>
    </location>
</feature>
<dbReference type="RefSeq" id="XP_011286647.2">
    <property type="nucleotide sequence ID" value="XM_011288345.4"/>
</dbReference>
<proteinExistence type="predicted"/>
<name>A0ABI7XSP1_FELCA</name>
<feature type="coiled-coil region" evidence="1">
    <location>
        <begin position="456"/>
        <end position="574"/>
    </location>
</feature>
<reference evidence="2 3" key="1">
    <citation type="submission" date="2021-02" db="EMBL/GenBank/DDBJ databases">
        <title>Safari Cat Assemblies.</title>
        <authorList>
            <person name="Bredemeyer K.R."/>
            <person name="Murphy W.J."/>
        </authorList>
    </citation>
    <scope>NUCLEOTIDE SEQUENCE [LARGE SCALE GENOMIC DNA]</scope>
</reference>
<dbReference type="RefSeq" id="XP_044899778.1">
    <property type="nucleotide sequence ID" value="XM_045043843.1"/>
</dbReference>
<keyword evidence="3" id="KW-1185">Reference proteome</keyword>
<dbReference type="RefSeq" id="XP_011286649.2">
    <property type="nucleotide sequence ID" value="XM_011288347.4"/>
</dbReference>
<dbReference type="GeneID" id="101081008"/>
<evidence type="ECO:0000313" key="3">
    <source>
        <dbReference type="Proteomes" id="UP000823872"/>
    </source>
</evidence>
<dbReference type="RefSeq" id="XP_011286648.2">
    <property type="nucleotide sequence ID" value="XM_011288346.3"/>
</dbReference>
<dbReference type="Proteomes" id="UP000823872">
    <property type="component" value="Chromosome D4"/>
</dbReference>
<reference evidence="2" key="3">
    <citation type="submission" date="2025-09" db="UniProtKB">
        <authorList>
            <consortium name="Ensembl"/>
        </authorList>
    </citation>
    <scope>IDENTIFICATION</scope>
    <source>
        <strain evidence="2">breed Abyssinian</strain>
    </source>
</reference>
<gene>
    <name evidence="2" type="primary">CCDC171</name>
</gene>
<dbReference type="PANTHER" id="PTHR47899:SF1">
    <property type="entry name" value="COILED-COIL DOMAIN-CONTAINING PROTEIN 171"/>
    <property type="match status" value="1"/>
</dbReference>
<dbReference type="GeneTree" id="ENSGT00390000007924"/>
<dbReference type="RefSeq" id="XP_019671552.2">
    <property type="nucleotide sequence ID" value="XM_019815993.3"/>
</dbReference>
<feature type="coiled-coil region" evidence="1">
    <location>
        <begin position="160"/>
        <end position="294"/>
    </location>
</feature>
<accession>A0ABI7XSP1</accession>
<keyword evidence="1" id="KW-0175">Coiled coil</keyword>
<feature type="coiled-coil region" evidence="1">
    <location>
        <begin position="330"/>
        <end position="389"/>
    </location>
</feature>
<dbReference type="PANTHER" id="PTHR47899">
    <property type="entry name" value="COILED-COIL DOMAIN-CONTAINING PROTEIN 171"/>
    <property type="match status" value="1"/>
</dbReference>
<evidence type="ECO:0000313" key="2">
    <source>
        <dbReference type="Ensembl" id="ENSFCTP00005025518.1"/>
    </source>
</evidence>
<organism evidence="2 3">
    <name type="scientific">Felis catus</name>
    <name type="common">Cat</name>
    <name type="synonym">Felis silvestris catus</name>
    <dbReference type="NCBI Taxonomy" id="9685"/>
    <lineage>
        <taxon>Eukaryota</taxon>
        <taxon>Metazoa</taxon>
        <taxon>Chordata</taxon>
        <taxon>Craniata</taxon>
        <taxon>Vertebrata</taxon>
        <taxon>Euteleostomi</taxon>
        <taxon>Mammalia</taxon>
        <taxon>Eutheria</taxon>
        <taxon>Laurasiatheria</taxon>
        <taxon>Carnivora</taxon>
        <taxon>Feliformia</taxon>
        <taxon>Felidae</taxon>
        <taxon>Felinae</taxon>
        <taxon>Felis</taxon>
    </lineage>
</organism>
<feature type="coiled-coil region" evidence="1">
    <location>
        <begin position="659"/>
        <end position="693"/>
    </location>
</feature>
<reference evidence="2" key="2">
    <citation type="submission" date="2025-08" db="UniProtKB">
        <authorList>
            <consortium name="Ensembl"/>
        </authorList>
    </citation>
    <scope>IDENTIFICATION</scope>
    <source>
        <strain evidence="2">breed Abyssinian</strain>
    </source>
</reference>
<dbReference type="RefSeq" id="XP_011286650.2">
    <property type="nucleotide sequence ID" value="XM_011288348.4"/>
</dbReference>
<dbReference type="RefSeq" id="XP_044899776.1">
    <property type="nucleotide sequence ID" value="XM_045043841.1"/>
</dbReference>
<feature type="coiled-coil region" evidence="1">
    <location>
        <begin position="54"/>
        <end position="88"/>
    </location>
</feature>
<sequence>MSLNTLSDAPVDTQRLKNASSDVKQMFKSETDLDITADLRKKLHRAKKEKLEITTKHNAELASYESQIAKLRSEVEKGEALRQSLEYDLAVARKEAGLGRRAAEERLAEAHRIQEKLCAQNAELQGKANEIEKAFQTSQLKWKEECRRFERDLEERDNIIQNCNREHDLLTKEKSRLEKTLQEALEKHQQEKNEMECHIRETTLEEFRLQAEQWEAERRELQFIVQEQDNAVQNMHKKVEKLEAEHMDCSDLLRQQTSELEFSTQREERLRKEFEATTLRVRKLEENIEAERAAHLESKFNSEIIQLRIRDLEGALQVEKASQAEAVADLEMIKNEFKEVESAYEREKHNAQESFAKLNLLEREYFSKNKKLNEEIEEQKKAIIDLSKRLQYNEKSYSELQEELVMAKKHQAFLVETCENNVKELESILDSFTVSGQWTSGIHKDKDKPPSFSVVLETLRRTLTDYQNKLEDASNELNSVNDAKEKASNELSSTQQKIESHTKNIKDLQDKLADVSKELSHLRTKCADREALISTLKAELQNVLHCWEKEKARAAQSESELQKLSQAFQKDTEEKLTFLHTLYQHLIAGCVLIKQPEGMLDKFSWSELCAVLQENVDALISDLTRANEKISHLEYICKNKSDTMRELQHTQEDTFNKVAEQIKAQESCWQKQKKELELQYSELLSEVQKRAQKFQEIAEKNMEKLNRIEKSHEQMVLENSRFKTVLSQTQREQASLLAACALMAGALYPLYSRSCALSTQRDFLQEQFNTFELFKLEVRTLAQALSTAEEKKQEEAKMKKRPFKGLMIRVFRKGVIAILAANRLKILGQSCASLFTWMESFKEGIGMLVCTGEPKDKHKFPRHQKEQLRCLQALSWLTSSDLLAAIITSMAELQEVISKTDPNSRICGHLLVGAAKNSFAKLMDKISLAMESIPLHSSKSITYVEKDSLVQRLARGLHKVNTLALKYGLHGHVPILKSTASLQKQIFGFTQRLHAAEVERRSLRLEVTEFKRNVNEMKKELDKAQGLQMQLNEFKQSKLITHEKFESACEELNNALLREQQAQMLLNEQAQQLQELNYRLELHSSEEADKNQTLGEAVKSLSEAKMELRRKDQSLRQLNRHLTQLEQDKRRLEENIHDAESALRMAAKDKECVANHMRTVENVLHKVRDQISLSRTAASRNDFTLQLPKLHLETFAMEGLKGGPEVVACQAMIKSFMDVYQLASTRIATLEKEMTSHRSHIATLKSELHTACLRENESLQSTGSRDHSNLSIPSRAALPADTVGVGEFLPLKAELDTTYTFLKETFINPLTSSLSSPVTTSANVKRPTQIG</sequence>
<dbReference type="InterPro" id="IPR038820">
    <property type="entry name" value="CCDC171"/>
</dbReference>
<evidence type="ECO:0000256" key="1">
    <source>
        <dbReference type="SAM" id="Coils"/>
    </source>
</evidence>